<evidence type="ECO:0000313" key="3">
    <source>
        <dbReference type="EMBL" id="NGZ83905.1"/>
    </source>
</evidence>
<evidence type="ECO:0000259" key="2">
    <source>
        <dbReference type="Pfam" id="PF13474"/>
    </source>
</evidence>
<keyword evidence="4" id="KW-1185">Reference proteome</keyword>
<dbReference type="SUPFAM" id="SSF54427">
    <property type="entry name" value="NTF2-like"/>
    <property type="match status" value="1"/>
</dbReference>
<protein>
    <submittedName>
        <fullName evidence="3">Nuclear transport factor 2 family protein</fullName>
    </submittedName>
</protein>
<dbReference type="InterPro" id="IPR037401">
    <property type="entry name" value="SnoaL-like"/>
</dbReference>
<dbReference type="Gene3D" id="3.10.450.50">
    <property type="match status" value="1"/>
</dbReference>
<evidence type="ECO:0000256" key="1">
    <source>
        <dbReference type="SAM" id="SignalP"/>
    </source>
</evidence>
<dbReference type="Proteomes" id="UP000666369">
    <property type="component" value="Unassembled WGS sequence"/>
</dbReference>
<dbReference type="Pfam" id="PF13474">
    <property type="entry name" value="SnoaL_3"/>
    <property type="match status" value="1"/>
</dbReference>
<feature type="signal peptide" evidence="1">
    <location>
        <begin position="1"/>
        <end position="21"/>
    </location>
</feature>
<organism evidence="3 4">
    <name type="scientific">Duganella aceris</name>
    <dbReference type="NCBI Taxonomy" id="2703883"/>
    <lineage>
        <taxon>Bacteria</taxon>
        <taxon>Pseudomonadati</taxon>
        <taxon>Pseudomonadota</taxon>
        <taxon>Betaproteobacteria</taxon>
        <taxon>Burkholderiales</taxon>
        <taxon>Oxalobacteraceae</taxon>
        <taxon>Telluria group</taxon>
        <taxon>Duganella</taxon>
    </lineage>
</organism>
<gene>
    <name evidence="3" type="ORF">GW587_06495</name>
</gene>
<accession>A0ABX0FH43</accession>
<name>A0ABX0FH43_9BURK</name>
<keyword evidence="1" id="KW-0732">Signal</keyword>
<dbReference type="RefSeq" id="WP_166100100.1">
    <property type="nucleotide sequence ID" value="NZ_JAADJT010000002.1"/>
</dbReference>
<feature type="chain" id="PRO_5046875409" evidence="1">
    <location>
        <begin position="22"/>
        <end position="172"/>
    </location>
</feature>
<comment type="caution">
    <text evidence="3">The sequence shown here is derived from an EMBL/GenBank/DDBJ whole genome shotgun (WGS) entry which is preliminary data.</text>
</comment>
<proteinExistence type="predicted"/>
<sequence>MTYSMRAVLLVLWMAATSAFAEPPKAVSTPADIAAIKQVTQDFQSALKTKEVLKLSSLMLNSNILWTSPASDQQVATMRKETDPNFDGVRAGGYNEFVQFVKREKKPVEEKFYNIKITQDADLAWVMFDYEFMFDGAVENYGVETWQMVKRDGRWKIYSVTWSTHFTEKKGS</sequence>
<reference evidence="4" key="1">
    <citation type="submission" date="2023-07" db="EMBL/GenBank/DDBJ databases">
        <title>Duganella aceri sp. nov., isolated from tree sap.</title>
        <authorList>
            <person name="Kim I.S."/>
        </authorList>
    </citation>
    <scope>NUCLEOTIDE SEQUENCE [LARGE SCALE GENOMIC DNA]</scope>
    <source>
        <strain evidence="4">SAP-35</strain>
    </source>
</reference>
<feature type="domain" description="SnoaL-like" evidence="2">
    <location>
        <begin position="91"/>
        <end position="163"/>
    </location>
</feature>
<dbReference type="EMBL" id="JAADJT010000002">
    <property type="protein sequence ID" value="NGZ83905.1"/>
    <property type="molecule type" value="Genomic_DNA"/>
</dbReference>
<dbReference type="InterPro" id="IPR032710">
    <property type="entry name" value="NTF2-like_dom_sf"/>
</dbReference>
<evidence type="ECO:0000313" key="4">
    <source>
        <dbReference type="Proteomes" id="UP000666369"/>
    </source>
</evidence>